<name>A0A0L8BIL1_ENSAD</name>
<keyword evidence="2 5" id="KW-0812">Transmembrane</keyword>
<feature type="transmembrane region" description="Helical" evidence="5">
    <location>
        <begin position="196"/>
        <end position="215"/>
    </location>
</feature>
<sequence length="290" mass="31753">MNTTAANTNLPRFLWRRLAAFVIDSLLFYVVAVAVALSLAFVLPWAPRFFVSATTQCEPAGPSAFAERIDREWSLAPGQSRENQICVTSIWGVPEGRVFVSTLIDAGDKPAQRSISLEIDEAGNPLELESIQFGRGVLDQLVPLLFFCLCSAALIARFGTTPGKRLFTLRVVQDNGEPLPFASAAKRETLRMLPSILLTALGAPLMLLSMTIFGTGDVLGDAIEAVTVFGAPVQVILFADFLIFTLFAIIWWLFPFMRWRGQTIYDRLAGCRVVLRTVVRTTGSPAGLVP</sequence>
<feature type="transmembrane region" description="Helical" evidence="5">
    <location>
        <begin position="141"/>
        <end position="160"/>
    </location>
</feature>
<evidence type="ECO:0000256" key="3">
    <source>
        <dbReference type="ARBA" id="ARBA00022989"/>
    </source>
</evidence>
<comment type="caution">
    <text evidence="7">The sequence shown here is derived from an EMBL/GenBank/DDBJ whole genome shotgun (WGS) entry which is preliminary data.</text>
</comment>
<dbReference type="Proteomes" id="UP000037425">
    <property type="component" value="Unassembled WGS sequence"/>
</dbReference>
<evidence type="ECO:0000256" key="2">
    <source>
        <dbReference type="ARBA" id="ARBA00022692"/>
    </source>
</evidence>
<dbReference type="GO" id="GO:0016020">
    <property type="term" value="C:membrane"/>
    <property type="evidence" value="ECO:0007669"/>
    <property type="project" value="UniProtKB-SubCell"/>
</dbReference>
<dbReference type="OrthoDB" id="7914031at2"/>
<dbReference type="InterPro" id="IPR010432">
    <property type="entry name" value="RDD"/>
</dbReference>
<keyword evidence="4 5" id="KW-0472">Membrane</keyword>
<evidence type="ECO:0000313" key="7">
    <source>
        <dbReference type="EMBL" id="KOF14536.1"/>
    </source>
</evidence>
<feature type="transmembrane region" description="Helical" evidence="5">
    <location>
        <begin position="235"/>
        <end position="254"/>
    </location>
</feature>
<evidence type="ECO:0000256" key="1">
    <source>
        <dbReference type="ARBA" id="ARBA00004141"/>
    </source>
</evidence>
<proteinExistence type="predicted"/>
<gene>
    <name evidence="7" type="ORF">AC244_26190</name>
</gene>
<dbReference type="PATRIC" id="fig|106592.7.peg.4011"/>
<accession>A0A0L8BIL1</accession>
<keyword evidence="3 5" id="KW-1133">Transmembrane helix</keyword>
<evidence type="ECO:0000256" key="5">
    <source>
        <dbReference type="SAM" id="Phobius"/>
    </source>
</evidence>
<evidence type="ECO:0000259" key="6">
    <source>
        <dbReference type="Pfam" id="PF06271"/>
    </source>
</evidence>
<evidence type="ECO:0000313" key="8">
    <source>
        <dbReference type="Proteomes" id="UP000037425"/>
    </source>
</evidence>
<evidence type="ECO:0000256" key="4">
    <source>
        <dbReference type="ARBA" id="ARBA00023136"/>
    </source>
</evidence>
<feature type="transmembrane region" description="Helical" evidence="5">
    <location>
        <begin position="21"/>
        <end position="43"/>
    </location>
</feature>
<dbReference type="EMBL" id="LGAP01000025">
    <property type="protein sequence ID" value="KOF14536.1"/>
    <property type="molecule type" value="Genomic_DNA"/>
</dbReference>
<feature type="domain" description="RDD" evidence="6">
    <location>
        <begin position="136"/>
        <end position="208"/>
    </location>
</feature>
<dbReference type="RefSeq" id="WP_053251741.1">
    <property type="nucleotide sequence ID" value="NZ_LGAP01000025.1"/>
</dbReference>
<reference evidence="8" key="1">
    <citation type="submission" date="2015-07" db="EMBL/GenBank/DDBJ databases">
        <title>Whole genome sequence of an Ensifer adhaerens strain isolated from a cave pool in the Wind Cave National Park.</title>
        <authorList>
            <person name="Eng W.W.H."/>
            <person name="Gan H.M."/>
            <person name="Barton H.A."/>
            <person name="Savka M.A."/>
        </authorList>
    </citation>
    <scope>NUCLEOTIDE SEQUENCE [LARGE SCALE GENOMIC DNA]</scope>
    <source>
        <strain evidence="8">SD006</strain>
    </source>
</reference>
<comment type="subcellular location">
    <subcellularLocation>
        <location evidence="1">Membrane</location>
        <topology evidence="1">Multi-pass membrane protein</topology>
    </subcellularLocation>
</comment>
<dbReference type="Pfam" id="PF06271">
    <property type="entry name" value="RDD"/>
    <property type="match status" value="1"/>
</dbReference>
<organism evidence="7 8">
    <name type="scientific">Ensifer adhaerens</name>
    <name type="common">Sinorhizobium morelense</name>
    <dbReference type="NCBI Taxonomy" id="106592"/>
    <lineage>
        <taxon>Bacteria</taxon>
        <taxon>Pseudomonadati</taxon>
        <taxon>Pseudomonadota</taxon>
        <taxon>Alphaproteobacteria</taxon>
        <taxon>Hyphomicrobiales</taxon>
        <taxon>Rhizobiaceae</taxon>
        <taxon>Sinorhizobium/Ensifer group</taxon>
        <taxon>Ensifer</taxon>
    </lineage>
</organism>
<dbReference type="AlphaFoldDB" id="A0A0L8BIL1"/>
<protein>
    <recommendedName>
        <fullName evidence="6">RDD domain-containing protein</fullName>
    </recommendedName>
</protein>